<accession>A0A6I6JUA0</accession>
<keyword evidence="1" id="KW-0812">Transmembrane</keyword>
<sequence length="372" mass="42668">MKTEQKPRLWYIDNLRIFLISLVVLHHLAITYGAPGDWYYNETRLDFPAIVPMTLFVATNQSFFMGMFFFISALFILPSLNKKGNKRYIKDRLIRLGVPLVVFFFVLSPLTIFIRNRFIRGEDVSLADYWLHAYGTGFGPLWFVEALFVFTAFYLLFRKISSVKMTTKFPGTPAILLVAFLTGLLQFIIRIWLPVGWSLPFTGFQIPFFVQYITLFVLGIIAYQNNWLESVSLKSGKRWFIFAQILILIVFPPIIYFGGVEKGVDAFTGGFTWQSFSYAVWEQLVGFSLILGLLGLAKKYFNRQGKVAKQLSGSAYGVFVFHTPVIVSVSAIFLSWETFPILKFVMLAPLALVLVFCVAFLFRKLPLVKKIL</sequence>
<protein>
    <submittedName>
        <fullName evidence="3">Acyltransferase family protein</fullName>
    </submittedName>
</protein>
<feature type="transmembrane region" description="Helical" evidence="1">
    <location>
        <begin position="316"/>
        <end position="335"/>
    </location>
</feature>
<dbReference type="GO" id="GO:0016747">
    <property type="term" value="F:acyltransferase activity, transferring groups other than amino-acyl groups"/>
    <property type="evidence" value="ECO:0007669"/>
    <property type="project" value="InterPro"/>
</dbReference>
<name>A0A6I6JUA0_9BACT</name>
<feature type="transmembrane region" description="Helical" evidence="1">
    <location>
        <begin position="93"/>
        <end position="114"/>
    </location>
</feature>
<evidence type="ECO:0000313" key="3">
    <source>
        <dbReference type="EMBL" id="QGY43732.1"/>
    </source>
</evidence>
<dbReference type="Pfam" id="PF01757">
    <property type="entry name" value="Acyl_transf_3"/>
    <property type="match status" value="1"/>
</dbReference>
<dbReference type="Proteomes" id="UP000428260">
    <property type="component" value="Chromosome"/>
</dbReference>
<reference evidence="3 4" key="1">
    <citation type="submission" date="2019-11" db="EMBL/GenBank/DDBJ databases">
        <authorList>
            <person name="Zheng R.K."/>
            <person name="Sun C.M."/>
        </authorList>
    </citation>
    <scope>NUCLEOTIDE SEQUENCE [LARGE SCALE GENOMIC DNA]</scope>
    <source>
        <strain evidence="3 4">WC007</strain>
    </source>
</reference>
<dbReference type="InterPro" id="IPR002656">
    <property type="entry name" value="Acyl_transf_3_dom"/>
</dbReference>
<proteinExistence type="predicted"/>
<feature type="transmembrane region" description="Helical" evidence="1">
    <location>
        <begin position="15"/>
        <end position="34"/>
    </location>
</feature>
<dbReference type="PANTHER" id="PTHR36927">
    <property type="entry name" value="BLR4337 PROTEIN"/>
    <property type="match status" value="1"/>
</dbReference>
<feature type="domain" description="Acyltransferase 3" evidence="2">
    <location>
        <begin position="10"/>
        <end position="362"/>
    </location>
</feature>
<organism evidence="3 4">
    <name type="scientific">Maribellus comscasis</name>
    <dbReference type="NCBI Taxonomy" id="2681766"/>
    <lineage>
        <taxon>Bacteria</taxon>
        <taxon>Pseudomonadati</taxon>
        <taxon>Bacteroidota</taxon>
        <taxon>Bacteroidia</taxon>
        <taxon>Marinilabiliales</taxon>
        <taxon>Prolixibacteraceae</taxon>
        <taxon>Maribellus</taxon>
    </lineage>
</organism>
<dbReference type="PANTHER" id="PTHR36927:SF4">
    <property type="entry name" value="BLR5718 PROTEIN"/>
    <property type="match status" value="1"/>
</dbReference>
<dbReference type="InterPro" id="IPR050623">
    <property type="entry name" value="Glucan_succinyl_AcylTrfase"/>
</dbReference>
<keyword evidence="4" id="KW-1185">Reference proteome</keyword>
<dbReference type="AlphaFoldDB" id="A0A6I6JUA0"/>
<dbReference type="RefSeq" id="WP_158865154.1">
    <property type="nucleotide sequence ID" value="NZ_CP046401.1"/>
</dbReference>
<feature type="transmembrane region" description="Helical" evidence="1">
    <location>
        <begin position="209"/>
        <end position="227"/>
    </location>
</feature>
<feature type="transmembrane region" description="Helical" evidence="1">
    <location>
        <begin position="341"/>
        <end position="362"/>
    </location>
</feature>
<keyword evidence="1" id="KW-1133">Transmembrane helix</keyword>
<feature type="transmembrane region" description="Helical" evidence="1">
    <location>
        <begin position="134"/>
        <end position="157"/>
    </location>
</feature>
<feature type="transmembrane region" description="Helical" evidence="1">
    <location>
        <begin position="239"/>
        <end position="258"/>
    </location>
</feature>
<gene>
    <name evidence="3" type="ORF">GM418_08695</name>
</gene>
<feature type="transmembrane region" description="Helical" evidence="1">
    <location>
        <begin position="169"/>
        <end position="189"/>
    </location>
</feature>
<keyword evidence="3" id="KW-0012">Acyltransferase</keyword>
<dbReference type="KEGG" id="mcos:GM418_08695"/>
<dbReference type="EMBL" id="CP046401">
    <property type="protein sequence ID" value="QGY43732.1"/>
    <property type="molecule type" value="Genomic_DNA"/>
</dbReference>
<keyword evidence="1" id="KW-0472">Membrane</keyword>
<feature type="transmembrane region" description="Helical" evidence="1">
    <location>
        <begin position="62"/>
        <end position="81"/>
    </location>
</feature>
<keyword evidence="3" id="KW-0808">Transferase</keyword>
<evidence type="ECO:0000259" key="2">
    <source>
        <dbReference type="Pfam" id="PF01757"/>
    </source>
</evidence>
<feature type="transmembrane region" description="Helical" evidence="1">
    <location>
        <begin position="278"/>
        <end position="296"/>
    </location>
</feature>
<evidence type="ECO:0000256" key="1">
    <source>
        <dbReference type="SAM" id="Phobius"/>
    </source>
</evidence>
<evidence type="ECO:0000313" key="4">
    <source>
        <dbReference type="Proteomes" id="UP000428260"/>
    </source>
</evidence>